<dbReference type="SUPFAM" id="SSF48403">
    <property type="entry name" value="Ankyrin repeat"/>
    <property type="match status" value="1"/>
</dbReference>
<dbReference type="Gene3D" id="1.25.40.20">
    <property type="entry name" value="Ankyrin repeat-containing domain"/>
    <property type="match status" value="1"/>
</dbReference>
<dbReference type="RefSeq" id="WP_275230325.1">
    <property type="nucleotide sequence ID" value="NZ_JARESE010000074.1"/>
</dbReference>
<accession>A0ABT5WWC4</accession>
<sequence length="191" mass="21480">MKMAPCPQCSGIGRSTKSEALCTLCYGTGRVESPERYENSPFPLVPSIFDYFSSNTVYLSWRLYNTFRRIIRILSSKPEVSFEQFIDSASYGDAVVVERYISSNGDVNRQVDDDIGLTALHHAIGSRAYQVVELLLSHPQIDLTIRDRLGRLPSDVAFKVAQDGALGDRLIELEAEQRHVRGIPFRPDLQP</sequence>
<dbReference type="SUPFAM" id="SSF57938">
    <property type="entry name" value="DnaJ/Hsp40 cysteine-rich domain"/>
    <property type="match status" value="1"/>
</dbReference>
<evidence type="ECO:0000313" key="2">
    <source>
        <dbReference type="Proteomes" id="UP001216253"/>
    </source>
</evidence>
<name>A0ABT5WWC4_9SPHN</name>
<dbReference type="InterPro" id="IPR036770">
    <property type="entry name" value="Ankyrin_rpt-contain_sf"/>
</dbReference>
<evidence type="ECO:0000313" key="1">
    <source>
        <dbReference type="EMBL" id="MDE8654204.1"/>
    </source>
</evidence>
<proteinExistence type="predicted"/>
<dbReference type="InterPro" id="IPR036410">
    <property type="entry name" value="HSP_DnaJ_Cys-rich_dom_sf"/>
</dbReference>
<gene>
    <name evidence="1" type="ORF">PYV00_21135</name>
</gene>
<comment type="caution">
    <text evidence="1">The sequence shown here is derived from an EMBL/GenBank/DDBJ whole genome shotgun (WGS) entry which is preliminary data.</text>
</comment>
<dbReference type="Pfam" id="PF00023">
    <property type="entry name" value="Ank"/>
    <property type="match status" value="1"/>
</dbReference>
<protein>
    <submittedName>
        <fullName evidence="1">Ankyrin repeat domain-containing protein</fullName>
    </submittedName>
</protein>
<keyword evidence="2" id="KW-1185">Reference proteome</keyword>
<dbReference type="EMBL" id="JARESE010000074">
    <property type="protein sequence ID" value="MDE8654204.1"/>
    <property type="molecule type" value="Genomic_DNA"/>
</dbReference>
<organism evidence="1 2">
    <name type="scientific">Novosphingobium album</name>
    <name type="common">ex Liu et al. 2023</name>
    <dbReference type="NCBI Taxonomy" id="3031130"/>
    <lineage>
        <taxon>Bacteria</taxon>
        <taxon>Pseudomonadati</taxon>
        <taxon>Pseudomonadota</taxon>
        <taxon>Alphaproteobacteria</taxon>
        <taxon>Sphingomonadales</taxon>
        <taxon>Sphingomonadaceae</taxon>
        <taxon>Novosphingobium</taxon>
    </lineage>
</organism>
<dbReference type="Proteomes" id="UP001216253">
    <property type="component" value="Unassembled WGS sequence"/>
</dbReference>
<reference evidence="1 2" key="1">
    <citation type="submission" date="2023-03" db="EMBL/GenBank/DDBJ databases">
        <title>NovoSphingobium album sp. nov. isolated from polycyclic aromatic hydrocarbons- and heavy-metal polluted soil.</title>
        <authorList>
            <person name="Liu Z."/>
            <person name="Wang K."/>
        </authorList>
    </citation>
    <scope>NUCLEOTIDE SEQUENCE [LARGE SCALE GENOMIC DNA]</scope>
    <source>
        <strain evidence="1 2">H3SJ31-1</strain>
    </source>
</reference>
<dbReference type="InterPro" id="IPR002110">
    <property type="entry name" value="Ankyrin_rpt"/>
</dbReference>